<dbReference type="InterPro" id="IPR004358">
    <property type="entry name" value="Sig_transdc_His_kin-like_C"/>
</dbReference>
<dbReference type="CDD" id="cd00082">
    <property type="entry name" value="HisKA"/>
    <property type="match status" value="1"/>
</dbReference>
<evidence type="ECO:0000256" key="1">
    <source>
        <dbReference type="ARBA" id="ARBA00000085"/>
    </source>
</evidence>
<dbReference type="GO" id="GO:0005886">
    <property type="term" value="C:plasma membrane"/>
    <property type="evidence" value="ECO:0007669"/>
    <property type="project" value="TreeGrafter"/>
</dbReference>
<dbReference type="Gene3D" id="3.30.565.10">
    <property type="entry name" value="Histidine kinase-like ATPase, C-terminal domain"/>
    <property type="match status" value="1"/>
</dbReference>
<feature type="domain" description="Histidine kinase" evidence="13">
    <location>
        <begin position="272"/>
        <end position="478"/>
    </location>
</feature>
<evidence type="ECO:0000256" key="10">
    <source>
        <dbReference type="ARBA" id="ARBA00023136"/>
    </source>
</evidence>
<dbReference type="InterPro" id="IPR005467">
    <property type="entry name" value="His_kinase_dom"/>
</dbReference>
<feature type="region of interest" description="Disordered" evidence="11">
    <location>
        <begin position="54"/>
        <end position="90"/>
    </location>
</feature>
<dbReference type="PROSITE" id="PS50885">
    <property type="entry name" value="HAMP"/>
    <property type="match status" value="1"/>
</dbReference>
<dbReference type="EMBL" id="CAEZTS010000135">
    <property type="protein sequence ID" value="CAB4586562.1"/>
    <property type="molecule type" value="Genomic_DNA"/>
</dbReference>
<dbReference type="Pfam" id="PF00672">
    <property type="entry name" value="HAMP"/>
    <property type="match status" value="1"/>
</dbReference>
<feature type="compositionally biased region" description="Basic and acidic residues" evidence="11">
    <location>
        <begin position="54"/>
        <end position="69"/>
    </location>
</feature>
<dbReference type="PANTHER" id="PTHR45436">
    <property type="entry name" value="SENSOR HISTIDINE KINASE YKOH"/>
    <property type="match status" value="1"/>
</dbReference>
<dbReference type="SMART" id="SM00387">
    <property type="entry name" value="HATPase_c"/>
    <property type="match status" value="1"/>
</dbReference>
<dbReference type="AlphaFoldDB" id="A0A6J6FCG0"/>
<evidence type="ECO:0000256" key="12">
    <source>
        <dbReference type="SAM" id="Phobius"/>
    </source>
</evidence>
<name>A0A6J6FCG0_9ZZZZ</name>
<feature type="compositionally biased region" description="Acidic residues" evidence="11">
    <location>
        <begin position="70"/>
        <end position="83"/>
    </location>
</feature>
<evidence type="ECO:0000256" key="2">
    <source>
        <dbReference type="ARBA" id="ARBA00004370"/>
    </source>
</evidence>
<dbReference type="InterPro" id="IPR050428">
    <property type="entry name" value="TCS_sensor_his_kinase"/>
</dbReference>
<dbReference type="SMART" id="SM00304">
    <property type="entry name" value="HAMP"/>
    <property type="match status" value="1"/>
</dbReference>
<gene>
    <name evidence="15" type="ORF">UFOPK1722_01392</name>
</gene>
<dbReference type="InterPro" id="IPR036097">
    <property type="entry name" value="HisK_dim/P_sf"/>
</dbReference>
<keyword evidence="9" id="KW-0902">Two-component regulatory system</keyword>
<feature type="transmembrane region" description="Helical" evidence="12">
    <location>
        <begin position="189"/>
        <end position="210"/>
    </location>
</feature>
<reference evidence="15" key="1">
    <citation type="submission" date="2020-05" db="EMBL/GenBank/DDBJ databases">
        <authorList>
            <person name="Chiriac C."/>
            <person name="Salcher M."/>
            <person name="Ghai R."/>
            <person name="Kavagutti S V."/>
        </authorList>
    </citation>
    <scope>NUCLEOTIDE SEQUENCE</scope>
</reference>
<dbReference type="PRINTS" id="PR00344">
    <property type="entry name" value="BCTRLSENSOR"/>
</dbReference>
<dbReference type="SUPFAM" id="SSF47384">
    <property type="entry name" value="Homodimeric domain of signal transducing histidine kinase"/>
    <property type="match status" value="1"/>
</dbReference>
<dbReference type="CDD" id="cd06225">
    <property type="entry name" value="HAMP"/>
    <property type="match status" value="1"/>
</dbReference>
<dbReference type="SMART" id="SM00388">
    <property type="entry name" value="HisKA"/>
    <property type="match status" value="1"/>
</dbReference>
<evidence type="ECO:0000259" key="14">
    <source>
        <dbReference type="PROSITE" id="PS50885"/>
    </source>
</evidence>
<dbReference type="EC" id="2.7.13.3" evidence="3"/>
<organism evidence="15">
    <name type="scientific">freshwater metagenome</name>
    <dbReference type="NCBI Taxonomy" id="449393"/>
    <lineage>
        <taxon>unclassified sequences</taxon>
        <taxon>metagenomes</taxon>
        <taxon>ecological metagenomes</taxon>
    </lineage>
</organism>
<evidence type="ECO:0000256" key="4">
    <source>
        <dbReference type="ARBA" id="ARBA00022553"/>
    </source>
</evidence>
<dbReference type="Gene3D" id="1.10.287.130">
    <property type="match status" value="1"/>
</dbReference>
<dbReference type="SUPFAM" id="SSF55874">
    <property type="entry name" value="ATPase domain of HSP90 chaperone/DNA topoisomerase II/histidine kinase"/>
    <property type="match status" value="1"/>
</dbReference>
<dbReference type="InterPro" id="IPR003661">
    <property type="entry name" value="HisK_dim/P_dom"/>
</dbReference>
<dbReference type="GO" id="GO:0000155">
    <property type="term" value="F:phosphorelay sensor kinase activity"/>
    <property type="evidence" value="ECO:0007669"/>
    <property type="project" value="InterPro"/>
</dbReference>
<dbReference type="Gene3D" id="6.10.340.10">
    <property type="match status" value="1"/>
</dbReference>
<sequence length="478" mass="51080">MKLHWKIGGAMAIIAALVSAGGGIAAYRSTDSELNENIDRSLLDSAQRVVGRAFDRDHDEDDESHHENRDDDDEETDDNDEDVVPPPIRQSDVCPLALLQPVDAAQLIYPDGTFEPCFTGSPVLPIDDEDLEQAAGDDGDGDIDSVHLHTVSVDGNDYRVITIPWGTNGALQAARDLDDVTEVLSGMRWRLILGGLAATILALAVGWFVAARIARPIRRLSEVASQVSDTRDLTIPVPVSGSGEVADLGRSFSTMMTALSTSLDQQQRLISDASHELRTPLTALRTNVEALDMFDSIPDAERRAMLTDIRSEVEELSHLTAELVDLATDQNPIDEPITTVDLVAVAREVAQRAARRSGRAITVNDLGGNPVDGRVGSLQRAISNLVENAVKYSPAGTSVEIDVDGGSVRVRDHGPGIDDADRPHVFDRFYRAIGTRSQPGSGLGLAIVAKAAVDHGGTTFVANAPDGGAIVGFDIPTP</sequence>
<keyword evidence="10 12" id="KW-0472">Membrane</keyword>
<dbReference type="Pfam" id="PF00512">
    <property type="entry name" value="HisKA"/>
    <property type="match status" value="1"/>
</dbReference>
<evidence type="ECO:0000256" key="8">
    <source>
        <dbReference type="ARBA" id="ARBA00022989"/>
    </source>
</evidence>
<keyword evidence="4" id="KW-0597">Phosphoprotein</keyword>
<dbReference type="InterPro" id="IPR036890">
    <property type="entry name" value="HATPase_C_sf"/>
</dbReference>
<evidence type="ECO:0000256" key="5">
    <source>
        <dbReference type="ARBA" id="ARBA00022679"/>
    </source>
</evidence>
<keyword evidence="6 12" id="KW-0812">Transmembrane</keyword>
<keyword evidence="8 12" id="KW-1133">Transmembrane helix</keyword>
<evidence type="ECO:0000256" key="3">
    <source>
        <dbReference type="ARBA" id="ARBA00012438"/>
    </source>
</evidence>
<evidence type="ECO:0000259" key="13">
    <source>
        <dbReference type="PROSITE" id="PS50109"/>
    </source>
</evidence>
<dbReference type="Pfam" id="PF02518">
    <property type="entry name" value="HATPase_c"/>
    <property type="match status" value="1"/>
</dbReference>
<keyword evidence="7" id="KW-0418">Kinase</keyword>
<dbReference type="PANTHER" id="PTHR45436:SF5">
    <property type="entry name" value="SENSOR HISTIDINE KINASE TRCS"/>
    <property type="match status" value="1"/>
</dbReference>
<dbReference type="SUPFAM" id="SSF158472">
    <property type="entry name" value="HAMP domain-like"/>
    <property type="match status" value="1"/>
</dbReference>
<accession>A0A6J6FCG0</accession>
<evidence type="ECO:0000256" key="11">
    <source>
        <dbReference type="SAM" id="MobiDB-lite"/>
    </source>
</evidence>
<feature type="domain" description="HAMP" evidence="14">
    <location>
        <begin position="211"/>
        <end position="264"/>
    </location>
</feature>
<comment type="catalytic activity">
    <reaction evidence="1">
        <text>ATP + protein L-histidine = ADP + protein N-phospho-L-histidine.</text>
        <dbReference type="EC" id="2.7.13.3"/>
    </reaction>
</comment>
<protein>
    <recommendedName>
        <fullName evidence="3">histidine kinase</fullName>
        <ecNumber evidence="3">2.7.13.3</ecNumber>
    </recommendedName>
</protein>
<dbReference type="InterPro" id="IPR003594">
    <property type="entry name" value="HATPase_dom"/>
</dbReference>
<evidence type="ECO:0000313" key="15">
    <source>
        <dbReference type="EMBL" id="CAB4586562.1"/>
    </source>
</evidence>
<evidence type="ECO:0000256" key="6">
    <source>
        <dbReference type="ARBA" id="ARBA00022692"/>
    </source>
</evidence>
<dbReference type="PROSITE" id="PS50109">
    <property type="entry name" value="HIS_KIN"/>
    <property type="match status" value="1"/>
</dbReference>
<evidence type="ECO:0000256" key="7">
    <source>
        <dbReference type="ARBA" id="ARBA00022777"/>
    </source>
</evidence>
<keyword evidence="5" id="KW-0808">Transferase</keyword>
<comment type="subcellular location">
    <subcellularLocation>
        <location evidence="2">Membrane</location>
    </subcellularLocation>
</comment>
<evidence type="ECO:0000256" key="9">
    <source>
        <dbReference type="ARBA" id="ARBA00023012"/>
    </source>
</evidence>
<dbReference type="InterPro" id="IPR003660">
    <property type="entry name" value="HAMP_dom"/>
</dbReference>
<dbReference type="CDD" id="cd00075">
    <property type="entry name" value="HATPase"/>
    <property type="match status" value="1"/>
</dbReference>
<proteinExistence type="predicted"/>